<dbReference type="AlphaFoldDB" id="A0A1F7UZJ1"/>
<dbReference type="Proteomes" id="UP000177704">
    <property type="component" value="Unassembled WGS sequence"/>
</dbReference>
<evidence type="ECO:0000313" key="2">
    <source>
        <dbReference type="EMBL" id="OGL83661.1"/>
    </source>
</evidence>
<gene>
    <name evidence="2" type="ORF">A3B36_01240</name>
</gene>
<protein>
    <submittedName>
        <fullName evidence="2">Uncharacterized protein</fullName>
    </submittedName>
</protein>
<keyword evidence="1" id="KW-0472">Membrane</keyword>
<organism evidence="2 3">
    <name type="scientific">Candidatus Uhrbacteria bacterium RIFCSPLOWO2_01_FULL_55_36</name>
    <dbReference type="NCBI Taxonomy" id="1802404"/>
    <lineage>
        <taxon>Bacteria</taxon>
        <taxon>Candidatus Uhriibacteriota</taxon>
    </lineage>
</organism>
<evidence type="ECO:0000313" key="3">
    <source>
        <dbReference type="Proteomes" id="UP000177704"/>
    </source>
</evidence>
<keyword evidence="1" id="KW-1133">Transmembrane helix</keyword>
<accession>A0A1F7UZJ1</accession>
<feature type="transmembrane region" description="Helical" evidence="1">
    <location>
        <begin position="63"/>
        <end position="90"/>
    </location>
</feature>
<proteinExistence type="predicted"/>
<keyword evidence="1" id="KW-0812">Transmembrane</keyword>
<comment type="caution">
    <text evidence="2">The sequence shown here is derived from an EMBL/GenBank/DDBJ whole genome shotgun (WGS) entry which is preliminary data.</text>
</comment>
<evidence type="ECO:0000256" key="1">
    <source>
        <dbReference type="SAM" id="Phobius"/>
    </source>
</evidence>
<sequence>MLRRVFTIICLRFVIMRRGERMEKRDELFRAHLFGRSAVEPNPPLSHVFEEEDFFEAWKTQDLFSLGIIFFRLVLLSRFLFFHFFLSFFVSIKLGRERERVVKPDKVCVANLGGFLDSGSEAGMTIEGGDDTIIEEIRRGNL</sequence>
<reference evidence="2 3" key="1">
    <citation type="journal article" date="2016" name="Nat. Commun.">
        <title>Thousands of microbial genomes shed light on interconnected biogeochemical processes in an aquifer system.</title>
        <authorList>
            <person name="Anantharaman K."/>
            <person name="Brown C.T."/>
            <person name="Hug L.A."/>
            <person name="Sharon I."/>
            <person name="Castelle C.J."/>
            <person name="Probst A.J."/>
            <person name="Thomas B.C."/>
            <person name="Singh A."/>
            <person name="Wilkins M.J."/>
            <person name="Karaoz U."/>
            <person name="Brodie E.L."/>
            <person name="Williams K.H."/>
            <person name="Hubbard S.S."/>
            <person name="Banfield J.F."/>
        </authorList>
    </citation>
    <scope>NUCLEOTIDE SEQUENCE [LARGE SCALE GENOMIC DNA]</scope>
</reference>
<dbReference type="EMBL" id="MGEM01000044">
    <property type="protein sequence ID" value="OGL83661.1"/>
    <property type="molecule type" value="Genomic_DNA"/>
</dbReference>
<name>A0A1F7UZJ1_9BACT</name>